<reference evidence="1 2" key="1">
    <citation type="submission" date="2020-04" db="EMBL/GenBank/DDBJ databases">
        <title>Genome-Wide Identification of 5-Methylcytosine Sites in Bacterial Genomes By High-Throughput Sequencing of MspJI Restriction Fragments.</title>
        <authorList>
            <person name="Wu V."/>
        </authorList>
    </citation>
    <scope>NUCLEOTIDE SEQUENCE [LARGE SCALE GENOMIC DNA]</scope>
    <source>
        <strain evidence="1 2">NEB122</strain>
    </source>
</reference>
<dbReference type="EMBL" id="CP051651">
    <property type="protein sequence ID" value="QJD68773.1"/>
    <property type="molecule type" value="Genomic_DNA"/>
</dbReference>
<organism evidence="1 2">
    <name type="scientific">Xanthomonas campestris pv. badrii</name>
    <dbReference type="NCBI Taxonomy" id="149696"/>
    <lineage>
        <taxon>Bacteria</taxon>
        <taxon>Pseudomonadati</taxon>
        <taxon>Pseudomonadota</taxon>
        <taxon>Gammaproteobacteria</taxon>
        <taxon>Lysobacterales</taxon>
        <taxon>Lysobacteraceae</taxon>
        <taxon>Xanthomonas</taxon>
    </lineage>
</organism>
<evidence type="ECO:0000313" key="2">
    <source>
        <dbReference type="Proteomes" id="UP000503498"/>
    </source>
</evidence>
<name>A0A7Z2ZI21_XANCA</name>
<dbReference type="AlphaFoldDB" id="A0A7Z2ZI21"/>
<reference evidence="1 2" key="2">
    <citation type="submission" date="2020-04" db="EMBL/GenBank/DDBJ databases">
        <authorList>
            <person name="Fomenkov A."/>
            <person name="Anton B.P."/>
            <person name="Roberts R.J."/>
        </authorList>
    </citation>
    <scope>NUCLEOTIDE SEQUENCE [LARGE SCALE GENOMIC DNA]</scope>
    <source>
        <strain evidence="1 2">NEB122</strain>
    </source>
</reference>
<accession>A0A7Z2ZI21</accession>
<evidence type="ECO:0000313" key="1">
    <source>
        <dbReference type="EMBL" id="QJD68773.1"/>
    </source>
</evidence>
<dbReference type="Proteomes" id="UP000503498">
    <property type="component" value="Chromosome"/>
</dbReference>
<proteinExistence type="predicted"/>
<gene>
    <name evidence="1" type="ORF">HG421_14415</name>
</gene>
<protein>
    <submittedName>
        <fullName evidence="1">Uncharacterized protein</fullName>
    </submittedName>
</protein>
<dbReference type="RefSeq" id="WP_169706957.1">
    <property type="nucleotide sequence ID" value="NZ_CP051651.1"/>
</dbReference>
<sequence length="72" mass="8121">MQPHSRTSRMTWRRHREMCVAPSVDIDATWEWQLLQLGLPVAGRCGSRQDGMHETGPQPASHAETLATLLVK</sequence>